<dbReference type="STRING" id="63057.A0A2P5FK21"/>
<dbReference type="Gene3D" id="1.25.40.20">
    <property type="entry name" value="Ankyrin repeat-containing domain"/>
    <property type="match status" value="1"/>
</dbReference>
<dbReference type="SUPFAM" id="SSF48403">
    <property type="entry name" value="Ankyrin repeat"/>
    <property type="match status" value="1"/>
</dbReference>
<gene>
    <name evidence="1" type="ORF">TorRG33x02_062030</name>
</gene>
<dbReference type="InterPro" id="IPR036770">
    <property type="entry name" value="Ankyrin_rpt-contain_sf"/>
</dbReference>
<name>A0A2P5FK21_TREOI</name>
<dbReference type="PANTHER" id="PTHR24177:SF103">
    <property type="entry name" value="PGG DOMAIN-CONTAINING PROTEIN"/>
    <property type="match status" value="1"/>
</dbReference>
<accession>A0A2P5FK21</accession>
<keyword evidence="2" id="KW-1185">Reference proteome</keyword>
<organism evidence="1 2">
    <name type="scientific">Trema orientale</name>
    <name type="common">Charcoal tree</name>
    <name type="synonym">Celtis orientalis</name>
    <dbReference type="NCBI Taxonomy" id="63057"/>
    <lineage>
        <taxon>Eukaryota</taxon>
        <taxon>Viridiplantae</taxon>
        <taxon>Streptophyta</taxon>
        <taxon>Embryophyta</taxon>
        <taxon>Tracheophyta</taxon>
        <taxon>Spermatophyta</taxon>
        <taxon>Magnoliopsida</taxon>
        <taxon>eudicotyledons</taxon>
        <taxon>Gunneridae</taxon>
        <taxon>Pentapetalae</taxon>
        <taxon>rosids</taxon>
        <taxon>fabids</taxon>
        <taxon>Rosales</taxon>
        <taxon>Cannabaceae</taxon>
        <taxon>Trema</taxon>
    </lineage>
</organism>
<sequence length="127" mass="14487">MEQETANIEQETPMLVAARNGIIEVMEEILGHFPVAIHDVDADQKNIVLVAVETRQLKVYKSLLEKYSPYSLSSPKHVHVKDNAFRKVDKYGNSALHLAAKLPDNHEPWPIPGGALQMQWEIKWYKV</sequence>
<dbReference type="PANTHER" id="PTHR24177">
    <property type="entry name" value="CASKIN"/>
    <property type="match status" value="1"/>
</dbReference>
<dbReference type="GO" id="GO:0016020">
    <property type="term" value="C:membrane"/>
    <property type="evidence" value="ECO:0007669"/>
    <property type="project" value="TreeGrafter"/>
</dbReference>
<comment type="caution">
    <text evidence="1">The sequence shown here is derived from an EMBL/GenBank/DDBJ whole genome shotgun (WGS) entry which is preliminary data.</text>
</comment>
<dbReference type="OrthoDB" id="1751337at2759"/>
<dbReference type="InParanoid" id="A0A2P5FK21"/>
<protein>
    <submittedName>
        <fullName evidence="1">Ankyrin repeat-containing domain containing protein</fullName>
    </submittedName>
</protein>
<dbReference type="Proteomes" id="UP000237000">
    <property type="component" value="Unassembled WGS sequence"/>
</dbReference>
<dbReference type="AlphaFoldDB" id="A0A2P5FK21"/>
<evidence type="ECO:0000313" key="2">
    <source>
        <dbReference type="Proteomes" id="UP000237000"/>
    </source>
</evidence>
<proteinExistence type="predicted"/>
<evidence type="ECO:0000313" key="1">
    <source>
        <dbReference type="EMBL" id="PON98129.1"/>
    </source>
</evidence>
<dbReference type="EMBL" id="JXTC01000027">
    <property type="protein sequence ID" value="PON98129.1"/>
    <property type="molecule type" value="Genomic_DNA"/>
</dbReference>
<reference evidence="2" key="1">
    <citation type="submission" date="2016-06" db="EMBL/GenBank/DDBJ databases">
        <title>Parallel loss of symbiosis genes in relatives of nitrogen-fixing non-legume Parasponia.</title>
        <authorList>
            <person name="Van Velzen R."/>
            <person name="Holmer R."/>
            <person name="Bu F."/>
            <person name="Rutten L."/>
            <person name="Van Zeijl A."/>
            <person name="Liu W."/>
            <person name="Santuari L."/>
            <person name="Cao Q."/>
            <person name="Sharma T."/>
            <person name="Shen D."/>
            <person name="Roswanjaya Y."/>
            <person name="Wardhani T."/>
            <person name="Kalhor M.S."/>
            <person name="Jansen J."/>
            <person name="Van den Hoogen J."/>
            <person name="Gungor B."/>
            <person name="Hartog M."/>
            <person name="Hontelez J."/>
            <person name="Verver J."/>
            <person name="Yang W.-C."/>
            <person name="Schijlen E."/>
            <person name="Repin R."/>
            <person name="Schilthuizen M."/>
            <person name="Schranz E."/>
            <person name="Heidstra R."/>
            <person name="Miyata K."/>
            <person name="Fedorova E."/>
            <person name="Kohlen W."/>
            <person name="Bisseling T."/>
            <person name="Smit S."/>
            <person name="Geurts R."/>
        </authorList>
    </citation>
    <scope>NUCLEOTIDE SEQUENCE [LARGE SCALE GENOMIC DNA]</scope>
    <source>
        <strain evidence="2">cv. RG33-2</strain>
    </source>
</reference>